<gene>
    <name evidence="1" type="ORF">AD947_02210</name>
</gene>
<proteinExistence type="predicted"/>
<evidence type="ECO:0000313" key="2">
    <source>
        <dbReference type="Proteomes" id="UP000075411"/>
    </source>
</evidence>
<sequence length="77" mass="8435">MACNRHDIERGGTGPVFHRATTTGARIGIAKRFLREASRLEVEARYPGVAASVRAAWRREAAGVHRSAHRLLLDAAD</sequence>
<dbReference type="EMBL" id="LHZT01000090">
    <property type="protein sequence ID" value="KXV60453.1"/>
    <property type="molecule type" value="Genomic_DNA"/>
</dbReference>
<organism evidence="1 2">
    <name type="scientific">Acetobacter tropicalis</name>
    <dbReference type="NCBI Taxonomy" id="104102"/>
    <lineage>
        <taxon>Bacteria</taxon>
        <taxon>Pseudomonadati</taxon>
        <taxon>Pseudomonadota</taxon>
        <taxon>Alphaproteobacteria</taxon>
        <taxon>Acetobacterales</taxon>
        <taxon>Acetobacteraceae</taxon>
        <taxon>Acetobacter</taxon>
    </lineage>
</organism>
<dbReference type="AlphaFoldDB" id="A0A149U4S0"/>
<protein>
    <submittedName>
        <fullName evidence="1">Uncharacterized protein</fullName>
    </submittedName>
</protein>
<comment type="caution">
    <text evidence="1">The sequence shown here is derived from an EMBL/GenBank/DDBJ whole genome shotgun (WGS) entry which is preliminary data.</text>
</comment>
<dbReference type="Proteomes" id="UP000075411">
    <property type="component" value="Unassembled WGS sequence"/>
</dbReference>
<evidence type="ECO:0000313" key="1">
    <source>
        <dbReference type="EMBL" id="KXV60453.1"/>
    </source>
</evidence>
<reference evidence="1 2" key="1">
    <citation type="submission" date="2015-06" db="EMBL/GenBank/DDBJ databases">
        <title>Improved classification and identification of acetic acid bacteria using matrix-assisted laser desorption/ionization time-of-flight mass spectrometry; Gluconobacter nephelii and Gluconobacter uchimurae are later heterotypic synonyms of Gluconobacter japonicus and Gluconobacter oxydans, respectively.</title>
        <authorList>
            <person name="Li L."/>
            <person name="Cleenwerck I."/>
            <person name="De Vuyst L."/>
            <person name="Vandamme P."/>
        </authorList>
    </citation>
    <scope>NUCLEOTIDE SEQUENCE [LARGE SCALE GENOMIC DNA]</scope>
    <source>
        <strain evidence="1 2">LMG 1663</strain>
    </source>
</reference>
<dbReference type="RefSeq" id="WP_061487347.1">
    <property type="nucleotide sequence ID" value="NZ_LHZT01000090.1"/>
</dbReference>
<name>A0A149U4S0_9PROT</name>
<accession>A0A149U4S0</accession>